<sequence>MRKDPRTLARTLLALCLISGGLPDARAAQPCVGVIPAGSGHAFWREVESGARRAGKTLGVEIYFRGPAEDNTPEAQRAVIDVIEKKGCAALVLAPASPGLNEDVSRLRKRGIPTVHIDRTYEGAEVVAVVATDNFHAGVMAGDRMASLLPAGAAVGLLRLQKGVVSTDAREAGFVEAATRRGLRIIFETELGTRVGEARTRAEETLRHAPTLAGLFAPNESTTSSALAAMRKTGLAGKVRLVGFDINRALLDSVGAGDVDALLVQRPERMGYEGVMRAWSAVSARGAPEAAGRTDTGVFFVDATQLQSATMRESLAPYLASPR</sequence>
<dbReference type="InterPro" id="IPR025997">
    <property type="entry name" value="SBP_2_dom"/>
</dbReference>
<name>A0ABV2CVQ1_9RHOO</name>
<dbReference type="Proteomes" id="UP001548590">
    <property type="component" value="Unassembled WGS sequence"/>
</dbReference>
<gene>
    <name evidence="6" type="ORF">ABVT11_19285</name>
</gene>
<proteinExistence type="inferred from homology"/>
<dbReference type="InterPro" id="IPR028082">
    <property type="entry name" value="Peripla_BP_I"/>
</dbReference>
<dbReference type="SUPFAM" id="SSF53822">
    <property type="entry name" value="Periplasmic binding protein-like I"/>
    <property type="match status" value="1"/>
</dbReference>
<reference evidence="6 7" key="1">
    <citation type="submission" date="2024-07" db="EMBL/GenBank/DDBJ databases">
        <title>Uliginosibacterium paludis KCTC:42655.</title>
        <authorList>
            <person name="Kim M.K."/>
        </authorList>
    </citation>
    <scope>NUCLEOTIDE SEQUENCE [LARGE SCALE GENOMIC DNA]</scope>
    <source>
        <strain evidence="6 7">KCTC 42655</strain>
    </source>
</reference>
<evidence type="ECO:0000256" key="3">
    <source>
        <dbReference type="ARBA" id="ARBA00022729"/>
    </source>
</evidence>
<feature type="signal peptide" evidence="4">
    <location>
        <begin position="1"/>
        <end position="27"/>
    </location>
</feature>
<comment type="caution">
    <text evidence="6">The sequence shown here is derived from an EMBL/GenBank/DDBJ whole genome shotgun (WGS) entry which is preliminary data.</text>
</comment>
<evidence type="ECO:0000313" key="6">
    <source>
        <dbReference type="EMBL" id="MET1491992.1"/>
    </source>
</evidence>
<accession>A0ABV2CVQ1</accession>
<dbReference type="PANTHER" id="PTHR46847">
    <property type="entry name" value="D-ALLOSE-BINDING PERIPLASMIC PROTEIN-RELATED"/>
    <property type="match status" value="1"/>
</dbReference>
<keyword evidence="7" id="KW-1185">Reference proteome</keyword>
<comment type="similarity">
    <text evidence="2">Belongs to the bacterial solute-binding protein 2 family.</text>
</comment>
<feature type="domain" description="Periplasmic binding protein" evidence="5">
    <location>
        <begin position="32"/>
        <end position="282"/>
    </location>
</feature>
<keyword evidence="3 4" id="KW-0732">Signal</keyword>
<dbReference type="EMBL" id="JBEWLZ010000018">
    <property type="protein sequence ID" value="MET1491992.1"/>
    <property type="molecule type" value="Genomic_DNA"/>
</dbReference>
<evidence type="ECO:0000256" key="2">
    <source>
        <dbReference type="ARBA" id="ARBA00007639"/>
    </source>
</evidence>
<evidence type="ECO:0000313" key="7">
    <source>
        <dbReference type="Proteomes" id="UP001548590"/>
    </source>
</evidence>
<dbReference type="Pfam" id="PF13407">
    <property type="entry name" value="Peripla_BP_4"/>
    <property type="match status" value="1"/>
</dbReference>
<dbReference type="PANTHER" id="PTHR46847:SF1">
    <property type="entry name" value="D-ALLOSE-BINDING PERIPLASMIC PROTEIN-RELATED"/>
    <property type="match status" value="1"/>
</dbReference>
<comment type="subcellular location">
    <subcellularLocation>
        <location evidence="1">Cell envelope</location>
    </subcellularLocation>
</comment>
<dbReference type="Gene3D" id="3.40.50.2300">
    <property type="match status" value="2"/>
</dbReference>
<dbReference type="RefSeq" id="WP_345930178.1">
    <property type="nucleotide sequence ID" value="NZ_JBDIVF010000015.1"/>
</dbReference>
<organism evidence="6 7">
    <name type="scientific">Uliginosibacterium paludis</name>
    <dbReference type="NCBI Taxonomy" id="1615952"/>
    <lineage>
        <taxon>Bacteria</taxon>
        <taxon>Pseudomonadati</taxon>
        <taxon>Pseudomonadota</taxon>
        <taxon>Betaproteobacteria</taxon>
        <taxon>Rhodocyclales</taxon>
        <taxon>Zoogloeaceae</taxon>
        <taxon>Uliginosibacterium</taxon>
    </lineage>
</organism>
<evidence type="ECO:0000256" key="1">
    <source>
        <dbReference type="ARBA" id="ARBA00004196"/>
    </source>
</evidence>
<evidence type="ECO:0000256" key="4">
    <source>
        <dbReference type="SAM" id="SignalP"/>
    </source>
</evidence>
<feature type="chain" id="PRO_5045493183" evidence="4">
    <location>
        <begin position="28"/>
        <end position="323"/>
    </location>
</feature>
<evidence type="ECO:0000259" key="5">
    <source>
        <dbReference type="Pfam" id="PF13407"/>
    </source>
</evidence>
<protein>
    <submittedName>
        <fullName evidence="6">Substrate-binding domain-containing protein</fullName>
    </submittedName>
</protein>